<keyword evidence="10" id="KW-0449">Lipoprotein</keyword>
<feature type="chain" id="PRO_5042058342" description="Bifunctional inhibitor/plant lipid transfer protein/seed storage helical domain-containing protein" evidence="12">
    <location>
        <begin position="27"/>
        <end position="206"/>
    </location>
</feature>
<evidence type="ECO:0000313" key="14">
    <source>
        <dbReference type="EMBL" id="KAK4350007.1"/>
    </source>
</evidence>
<keyword evidence="11" id="KW-1133">Transmembrane helix</keyword>
<dbReference type="SMART" id="SM00499">
    <property type="entry name" value="AAI"/>
    <property type="match status" value="1"/>
</dbReference>
<dbReference type="GO" id="GO:0006869">
    <property type="term" value="P:lipid transport"/>
    <property type="evidence" value="ECO:0007669"/>
    <property type="project" value="InterPro"/>
</dbReference>
<keyword evidence="3" id="KW-0813">Transport</keyword>
<dbReference type="InterPro" id="IPR036312">
    <property type="entry name" value="Bifun_inhib/LTP/seed_sf"/>
</dbReference>
<feature type="transmembrane region" description="Helical" evidence="11">
    <location>
        <begin position="179"/>
        <end position="201"/>
    </location>
</feature>
<evidence type="ECO:0000256" key="1">
    <source>
        <dbReference type="ARBA" id="ARBA00004609"/>
    </source>
</evidence>
<feature type="domain" description="Bifunctional inhibitor/plant lipid transfer protein/seed storage helical" evidence="13">
    <location>
        <begin position="41"/>
        <end position="116"/>
    </location>
</feature>
<dbReference type="SUPFAM" id="SSF47699">
    <property type="entry name" value="Bifunctional inhibitor/lipid-transfer protein/seed storage 2S albumin"/>
    <property type="match status" value="1"/>
</dbReference>
<dbReference type="EMBL" id="JAVYJV010000016">
    <property type="protein sequence ID" value="KAK4350007.1"/>
    <property type="molecule type" value="Genomic_DNA"/>
</dbReference>
<dbReference type="GO" id="GO:0098552">
    <property type="term" value="C:side of membrane"/>
    <property type="evidence" value="ECO:0007669"/>
    <property type="project" value="UniProtKB-KW"/>
</dbReference>
<evidence type="ECO:0000256" key="2">
    <source>
        <dbReference type="ARBA" id="ARBA00009748"/>
    </source>
</evidence>
<keyword evidence="7" id="KW-0446">Lipid-binding</keyword>
<dbReference type="InterPro" id="IPR016140">
    <property type="entry name" value="Bifunc_inhib/LTP/seed_store"/>
</dbReference>
<evidence type="ECO:0000313" key="15">
    <source>
        <dbReference type="Proteomes" id="UP001291623"/>
    </source>
</evidence>
<dbReference type="Proteomes" id="UP001291623">
    <property type="component" value="Unassembled WGS sequence"/>
</dbReference>
<dbReference type="PRINTS" id="PR00382">
    <property type="entry name" value="LIPIDTRNSFER"/>
</dbReference>
<keyword evidence="11" id="KW-0812">Transmembrane</keyword>
<name>A0AAE1RFQ2_9SOLA</name>
<keyword evidence="9" id="KW-0325">Glycoprotein</keyword>
<dbReference type="GO" id="GO:0005886">
    <property type="term" value="C:plasma membrane"/>
    <property type="evidence" value="ECO:0007669"/>
    <property type="project" value="UniProtKB-SubCell"/>
</dbReference>
<gene>
    <name evidence="14" type="ORF">RND71_029320</name>
</gene>
<comment type="subcellular location">
    <subcellularLocation>
        <location evidence="1">Cell membrane</location>
        <topology evidence="1">Lipid-anchor</topology>
        <topology evidence="1">GPI-anchor</topology>
    </subcellularLocation>
</comment>
<evidence type="ECO:0000256" key="8">
    <source>
        <dbReference type="ARBA" id="ARBA00023157"/>
    </source>
</evidence>
<evidence type="ECO:0000256" key="5">
    <source>
        <dbReference type="ARBA" id="ARBA00022622"/>
    </source>
</evidence>
<evidence type="ECO:0000256" key="3">
    <source>
        <dbReference type="ARBA" id="ARBA00022448"/>
    </source>
</evidence>
<organism evidence="14 15">
    <name type="scientific">Anisodus tanguticus</name>
    <dbReference type="NCBI Taxonomy" id="243964"/>
    <lineage>
        <taxon>Eukaryota</taxon>
        <taxon>Viridiplantae</taxon>
        <taxon>Streptophyta</taxon>
        <taxon>Embryophyta</taxon>
        <taxon>Tracheophyta</taxon>
        <taxon>Spermatophyta</taxon>
        <taxon>Magnoliopsida</taxon>
        <taxon>eudicotyledons</taxon>
        <taxon>Gunneridae</taxon>
        <taxon>Pentapetalae</taxon>
        <taxon>asterids</taxon>
        <taxon>lamiids</taxon>
        <taxon>Solanales</taxon>
        <taxon>Solanaceae</taxon>
        <taxon>Solanoideae</taxon>
        <taxon>Hyoscyameae</taxon>
        <taxon>Anisodus</taxon>
    </lineage>
</organism>
<feature type="signal peptide" evidence="12">
    <location>
        <begin position="1"/>
        <end position="26"/>
    </location>
</feature>
<dbReference type="PANTHER" id="PTHR33044">
    <property type="entry name" value="BIFUNCTIONAL INHIBITOR/LIPID-TRANSFER PROTEIN/SEED STORAGE 2S ALBUMIN SUPERFAMILY PROTEIN-RELATED"/>
    <property type="match status" value="1"/>
</dbReference>
<dbReference type="CDD" id="cd00010">
    <property type="entry name" value="AAI_LTSS"/>
    <property type="match status" value="1"/>
</dbReference>
<accession>A0AAE1RFQ2</accession>
<dbReference type="Gene3D" id="1.10.110.10">
    <property type="entry name" value="Plant lipid-transfer and hydrophobic proteins"/>
    <property type="match status" value="1"/>
</dbReference>
<keyword evidence="15" id="KW-1185">Reference proteome</keyword>
<evidence type="ECO:0000256" key="9">
    <source>
        <dbReference type="ARBA" id="ARBA00023180"/>
    </source>
</evidence>
<dbReference type="InterPro" id="IPR000528">
    <property type="entry name" value="Plant_nsLTP"/>
</dbReference>
<keyword evidence="6 12" id="KW-0732">Signal</keyword>
<dbReference type="Pfam" id="PF14368">
    <property type="entry name" value="LTP_2"/>
    <property type="match status" value="1"/>
</dbReference>
<keyword evidence="11" id="KW-0472">Membrane</keyword>
<dbReference type="InterPro" id="IPR043325">
    <property type="entry name" value="LTSS"/>
</dbReference>
<evidence type="ECO:0000256" key="11">
    <source>
        <dbReference type="SAM" id="Phobius"/>
    </source>
</evidence>
<proteinExistence type="inferred from homology"/>
<keyword evidence="5" id="KW-0336">GPI-anchor</keyword>
<protein>
    <recommendedName>
        <fullName evidence="13">Bifunctional inhibitor/plant lipid transfer protein/seed storage helical domain-containing protein</fullName>
    </recommendedName>
</protein>
<comment type="caution">
    <text evidence="14">The sequence shown here is derived from an EMBL/GenBank/DDBJ whole genome shotgun (WGS) entry which is preliminary data.</text>
</comment>
<dbReference type="GO" id="GO:0008289">
    <property type="term" value="F:lipid binding"/>
    <property type="evidence" value="ECO:0007669"/>
    <property type="project" value="UniProtKB-KW"/>
</dbReference>
<dbReference type="AlphaFoldDB" id="A0AAE1RFQ2"/>
<evidence type="ECO:0000256" key="7">
    <source>
        <dbReference type="ARBA" id="ARBA00023121"/>
    </source>
</evidence>
<sequence length="206" mass="21916">MFTTWLILLLVFLFSLLFVLVPTTLSQTFGNLPADPTVSSCGPLLFQLAPCGPFVQGASPSPTEQCCINLRQLYSQKPGCLCLLLNQTGLSTLPINTTLALQLPLLCSMHVDSSTCSVSEGLAPNSPTPQVSFGTNNNSTVAASPMVTVGPPKMSSILGYGLHNSSAGSAVNFNTKESLMITVLTSLGALFWLKPFLYCFVKSLFD</sequence>
<keyword evidence="8" id="KW-1015">Disulfide bond</keyword>
<evidence type="ECO:0000256" key="4">
    <source>
        <dbReference type="ARBA" id="ARBA00022475"/>
    </source>
</evidence>
<evidence type="ECO:0000256" key="6">
    <source>
        <dbReference type="ARBA" id="ARBA00022729"/>
    </source>
</evidence>
<evidence type="ECO:0000256" key="12">
    <source>
        <dbReference type="SAM" id="SignalP"/>
    </source>
</evidence>
<comment type="similarity">
    <text evidence="2">Belongs to the plant LTP family.</text>
</comment>
<reference evidence="14" key="1">
    <citation type="submission" date="2023-12" db="EMBL/GenBank/DDBJ databases">
        <title>Genome assembly of Anisodus tanguticus.</title>
        <authorList>
            <person name="Wang Y.-J."/>
        </authorList>
    </citation>
    <scope>NUCLEOTIDE SEQUENCE</scope>
    <source>
        <strain evidence="14">KB-2021</strain>
        <tissue evidence="14">Leaf</tissue>
    </source>
</reference>
<evidence type="ECO:0000256" key="10">
    <source>
        <dbReference type="ARBA" id="ARBA00023288"/>
    </source>
</evidence>
<keyword evidence="4" id="KW-1003">Cell membrane</keyword>
<evidence type="ECO:0000259" key="13">
    <source>
        <dbReference type="SMART" id="SM00499"/>
    </source>
</evidence>